<protein>
    <submittedName>
        <fullName evidence="2">Uncharacterized protein</fullName>
    </submittedName>
</protein>
<organism evidence="2 3">
    <name type="scientific">Clostridium cochlearium</name>
    <dbReference type="NCBI Taxonomy" id="1494"/>
    <lineage>
        <taxon>Bacteria</taxon>
        <taxon>Bacillati</taxon>
        <taxon>Bacillota</taxon>
        <taxon>Clostridia</taxon>
        <taxon>Eubacteriales</taxon>
        <taxon>Clostridiaceae</taxon>
        <taxon>Clostridium</taxon>
    </lineage>
</organism>
<evidence type="ECO:0000313" key="2">
    <source>
        <dbReference type="EMBL" id="NOH15570.1"/>
    </source>
</evidence>
<dbReference type="AlphaFoldDB" id="A0A7Y3V6I0"/>
<dbReference type="Proteomes" id="UP000528432">
    <property type="component" value="Unassembled WGS sequence"/>
</dbReference>
<evidence type="ECO:0000313" key="3">
    <source>
        <dbReference type="Proteomes" id="UP000528432"/>
    </source>
</evidence>
<feature type="compositionally biased region" description="Basic residues" evidence="1">
    <location>
        <begin position="1"/>
        <end position="10"/>
    </location>
</feature>
<proteinExistence type="predicted"/>
<dbReference type="RefSeq" id="WP_171303044.1">
    <property type="nucleotide sequence ID" value="NZ_JABFIF010000004.1"/>
</dbReference>
<comment type="caution">
    <text evidence="2">The sequence shown here is derived from an EMBL/GenBank/DDBJ whole genome shotgun (WGS) entry which is preliminary data.</text>
</comment>
<feature type="compositionally biased region" description="Low complexity" evidence="1">
    <location>
        <begin position="28"/>
        <end position="39"/>
    </location>
</feature>
<sequence length="48" mass="5641">MARGTRKKNKDRTDFSHLMINSDEENNNEINTVNDNETNTVDEKKEDE</sequence>
<name>A0A7Y3V6I0_CLOCO</name>
<dbReference type="EMBL" id="JABFIF010000004">
    <property type="protein sequence ID" value="NOH15570.1"/>
    <property type="molecule type" value="Genomic_DNA"/>
</dbReference>
<feature type="region of interest" description="Disordered" evidence="1">
    <location>
        <begin position="1"/>
        <end position="48"/>
    </location>
</feature>
<gene>
    <name evidence="2" type="ORF">HMJ28_04065</name>
</gene>
<accession>A0A7Y3V6I0</accession>
<evidence type="ECO:0000256" key="1">
    <source>
        <dbReference type="SAM" id="MobiDB-lite"/>
    </source>
</evidence>
<reference evidence="2 3" key="1">
    <citation type="submission" date="2020-05" db="EMBL/GenBank/DDBJ databases">
        <title>Draft genome sequence of Clostridium cochlearium strain AGROS13 isolated from a sheep dairy farm in New Zealand.</title>
        <authorList>
            <person name="Gupta T.B."/>
            <person name="Jauregui R."/>
            <person name="Risson A.N."/>
            <person name="Brightwell G."/>
            <person name="Maclean P."/>
        </authorList>
    </citation>
    <scope>NUCLEOTIDE SEQUENCE [LARGE SCALE GENOMIC DNA]</scope>
    <source>
        <strain evidence="2 3">AGROS13</strain>
    </source>
</reference>